<evidence type="ECO:0000256" key="1">
    <source>
        <dbReference type="SAM" id="Phobius"/>
    </source>
</evidence>
<accession>A0A3M7RLR7</accession>
<name>A0A3M7RLR7_BRAPC</name>
<dbReference type="EMBL" id="REGN01003150">
    <property type="protein sequence ID" value="RNA24265.1"/>
    <property type="molecule type" value="Genomic_DNA"/>
</dbReference>
<dbReference type="AlphaFoldDB" id="A0A3M7RLR7"/>
<organism evidence="2 3">
    <name type="scientific">Brachionus plicatilis</name>
    <name type="common">Marine rotifer</name>
    <name type="synonym">Brachionus muelleri</name>
    <dbReference type="NCBI Taxonomy" id="10195"/>
    <lineage>
        <taxon>Eukaryota</taxon>
        <taxon>Metazoa</taxon>
        <taxon>Spiralia</taxon>
        <taxon>Gnathifera</taxon>
        <taxon>Rotifera</taxon>
        <taxon>Eurotatoria</taxon>
        <taxon>Monogononta</taxon>
        <taxon>Pseudotrocha</taxon>
        <taxon>Ploima</taxon>
        <taxon>Brachionidae</taxon>
        <taxon>Brachionus</taxon>
    </lineage>
</organism>
<comment type="caution">
    <text evidence="2">The sequence shown here is derived from an EMBL/GenBank/DDBJ whole genome shotgun (WGS) entry which is preliminary data.</text>
</comment>
<reference evidence="2 3" key="1">
    <citation type="journal article" date="2018" name="Sci. Rep.">
        <title>Genomic signatures of local adaptation to the degree of environmental predictability in rotifers.</title>
        <authorList>
            <person name="Franch-Gras L."/>
            <person name="Hahn C."/>
            <person name="Garcia-Roger E.M."/>
            <person name="Carmona M.J."/>
            <person name="Serra M."/>
            <person name="Gomez A."/>
        </authorList>
    </citation>
    <scope>NUCLEOTIDE SEQUENCE [LARGE SCALE GENOMIC DNA]</scope>
    <source>
        <strain evidence="2">HYR1</strain>
    </source>
</reference>
<evidence type="ECO:0000313" key="3">
    <source>
        <dbReference type="Proteomes" id="UP000276133"/>
    </source>
</evidence>
<keyword evidence="1" id="KW-0812">Transmembrane</keyword>
<keyword evidence="1" id="KW-0472">Membrane</keyword>
<feature type="transmembrane region" description="Helical" evidence="1">
    <location>
        <begin position="318"/>
        <end position="337"/>
    </location>
</feature>
<protein>
    <submittedName>
        <fullName evidence="2">Uncharacterized protein</fullName>
    </submittedName>
</protein>
<proteinExistence type="predicted"/>
<keyword evidence="3" id="KW-1185">Reference proteome</keyword>
<feature type="transmembrane region" description="Helical" evidence="1">
    <location>
        <begin position="283"/>
        <end position="311"/>
    </location>
</feature>
<sequence>MTIFDLITLAFKLPAALPTLGASATLLICSCFIRSNTCWSFCACCSTNACFRLSSCSLIDGNSLPVPAPLHQIGQADRTKWKSRRTGPFWPAGDSQTRFCNLGSCQNLTPHSHSHCTLSLSQNCPSGHFLRPLCGSGQFVGARYSFYFARKAPTAIAGVVVLVVIFKSPTTRVQVVQVLLVVSAHFVHKFLHVRIIKVRVDIFEVVCVHLTAVRVEVWLRRLVQVCLGLVGPCLKRGMFFHILFQIFELVELGVVVPLLIVVIGRLNQLGLELSWSCSSDSAILVTSLGSVFLTALGLTGAPLLLSVFFVFSAGLGAFLDTVRALPLLACFGFAFWLEARFFASLWNFFGLWLVALEALAPSQKGPGLGAERLGLAFNFLLVLERNFDLRVGLVRHLVVNGVGIHLISRLDSDRCKLNENLKFECLIEAMGTENRTKKSTIGLLQIFAANKYQKRLNCRVFAQLKAVIINNKIRLYLIAKAPYNTLQSEAKCKKAKSIFQVFFYVSKKHLGGLKGNKLFSKNYRKSGLFFSFKKIQSIRYFPSSKYFLN</sequence>
<evidence type="ECO:0000313" key="2">
    <source>
        <dbReference type="EMBL" id="RNA24265.1"/>
    </source>
</evidence>
<dbReference type="Proteomes" id="UP000276133">
    <property type="component" value="Unassembled WGS sequence"/>
</dbReference>
<feature type="transmembrane region" description="Helical" evidence="1">
    <location>
        <begin position="242"/>
        <end position="263"/>
    </location>
</feature>
<gene>
    <name evidence="2" type="ORF">BpHYR1_001784</name>
</gene>
<keyword evidence="1" id="KW-1133">Transmembrane helix</keyword>